<comment type="caution">
    <text evidence="2">The sequence shown here is derived from an EMBL/GenBank/DDBJ whole genome shotgun (WGS) entry which is preliminary data.</text>
</comment>
<dbReference type="RefSeq" id="WP_123753504.1">
    <property type="nucleotide sequence ID" value="NZ_RJUR01000017.1"/>
</dbReference>
<gene>
    <name evidence="2" type="ORF">EDF85_4629</name>
</gene>
<protein>
    <submittedName>
        <fullName evidence="2">MoxR-like ATPase</fullName>
    </submittedName>
</protein>
<feature type="domain" description="AAA+ ATPase" evidence="1">
    <location>
        <begin position="314"/>
        <end position="453"/>
    </location>
</feature>
<sequence length="1689" mass="186634">MSNDEANEIGQGSSPVGRGGAGAYIEGELGAFYLLSLLAGIEPRGLPGSCIQRVRFQGTELGYSLDDLVVHGLSDAGETLLEIQSKRTITFSPKDAVFKDVCTQIARSSGHGMPETLHQLAVATQRTSRAISGPYQDVLQWARTADSGTDFFRRLAAKGVAGSEMRRFGETFRANLVEAGVPNDDSIIWGFLRRFLIMEFDFESGAPLTRTYALSIARHVLAPEDGARVEALWGNLIQISLEKAKTGAAIARDELRGVLVDRGFHFTGDRDFSAARKRLAEMSRQAISEIGNTVAGVRLSRQRAAEAIDDALDHHRYVEIRGGPGVGKSAVLRQLAERISGEANVLVLDPVGTPEGGWPAYSQWLGIHATAREFLTDLAASGSGVLLIDSLEMFTTPGRRRTVNDLLREVAAINGFLVVTTARPDFGIDGDNWLASEALSALGPSQTVVVRELDDMEVEILSEQTPELRALLAPGHAATDIARNLYRLSRLLKVPSSTAIRTEAALAHDWWRTADHAEMADRRASQRLIADLADAALAGDEVIECRDDTPARIHLLRSQTLVEPRRDQLNFYHDVLRDWAVGARVHEDYAAIDRLDLAVPVSAKIARGIEFAGRLSLELTQDGNRWLDLLAVLSPAGSHSSWRRQALLAIMRSELSVALLQRSSAELLINNGELLLELCTVIATVETVSPADLARELSGDVTAATASLPKSIRIAATASPAKLLSWCVAHSEEIPIQAIGAVIRLVQTLLPYFSSRSTIAASVAGMLFSWLRQLDEPEACATIPRGDANSFGQEYIRMLADLRMMSLLLSVHAPEQIKAYLRALTKEKDSYKIKDIRLLSAAIAPVAPKEFAKLIEASLLEETGRRNSGMRREGALSFADSDYLPPSPAQPPFLDLLGVTPEVGLDLVRRLVDEAITFHYGDKNPGTDGFTIAFVDGPRFFPWERTYFWSRDQASEYSVASALMALEAWGHDRIKAGDSLESVINDILGPDGGCAAYLLVAVDIMLSHWPASRELLVPFAGCPELLSTERGRTLHDKLTGLLVGTEPAGRVRLADLQSKPSRRIVLENCLPKYLGEDTASVRLRGLLKAAVARLGAYSDHADFGDPAFMGVYALSLLNLENWIETEGRRQYRLPAAEEEHLAHLHRNREIHLRASEIEAEIQLAVDDVTRGSTRLAREAAEFAAGKLPDFDTDTLKSRSTQLAATALLVARDGDDELLGHYENWVRDVVAMTLAQDEGLPHRSTASIAYNRQALVVLALIHLWQRCGQKVDRNLLIESAARRDCCSVAALSLVLDSIIQEDPWLLKSVLRVALKASRWRWGPWNEDEVEKQAYTQTKDKGDKLAVVAEIAWLDGGKEPLWPTFPDEEPHIRHAPKIRVKDEQEFDRPHPEPMASVHVDSQAAGLWLSLLTDRKLPAWYAELVLAYSNWSAKMNGCGQPLEAEIDRAPTEWNEQFYILVAHQLMEADASRFDDLLKLVEQLPDRSFSDVSEVLIHAVDVWYFNSTSRSHIRPLELRERLVNRTITLRRWLRTLRPGDLSADIDTGGMIAKLLMNTHSPFSGTRSYLVPAVFDRIDPILDTLRPLLTGGPTPFVALCTMNTLSVAYRARHLDLVLFAAESWLDRLPTDTGMWIELGIGRKIVEWFVAAIAEQPSLCEWKHPMRRRIDALIGRLIGLGVPGAYELEQQVKRP</sequence>
<dbReference type="InterPro" id="IPR027417">
    <property type="entry name" value="P-loop_NTPase"/>
</dbReference>
<dbReference type="InterPro" id="IPR003593">
    <property type="entry name" value="AAA+_ATPase"/>
</dbReference>
<reference evidence="2 3" key="1">
    <citation type="submission" date="2018-11" db="EMBL/GenBank/DDBJ databases">
        <title>Genomic analyses of the natural microbiome of Caenorhabditis elegans.</title>
        <authorList>
            <person name="Samuel B."/>
        </authorList>
    </citation>
    <scope>NUCLEOTIDE SEQUENCE [LARGE SCALE GENOMIC DNA]</scope>
    <source>
        <strain evidence="2 3">BIGb0473</strain>
    </source>
</reference>
<dbReference type="SMART" id="SM00382">
    <property type="entry name" value="AAA"/>
    <property type="match status" value="1"/>
</dbReference>
<dbReference type="Proteomes" id="UP000269115">
    <property type="component" value="Unassembled WGS sequence"/>
</dbReference>
<proteinExistence type="predicted"/>
<evidence type="ECO:0000259" key="1">
    <source>
        <dbReference type="SMART" id="SM00382"/>
    </source>
</evidence>
<dbReference type="EMBL" id="RJUR01000017">
    <property type="protein sequence ID" value="ROQ45365.1"/>
    <property type="molecule type" value="Genomic_DNA"/>
</dbReference>
<evidence type="ECO:0000313" key="3">
    <source>
        <dbReference type="Proteomes" id="UP000269115"/>
    </source>
</evidence>
<accession>A0A9X8EG02</accession>
<evidence type="ECO:0000313" key="2">
    <source>
        <dbReference type="EMBL" id="ROQ45365.1"/>
    </source>
</evidence>
<organism evidence="2 3">
    <name type="scientific">Pseudomonas putida</name>
    <name type="common">Arthrobacter siderocapsulatus</name>
    <dbReference type="NCBI Taxonomy" id="303"/>
    <lineage>
        <taxon>Bacteria</taxon>
        <taxon>Pseudomonadati</taxon>
        <taxon>Pseudomonadota</taxon>
        <taxon>Gammaproteobacteria</taxon>
        <taxon>Pseudomonadales</taxon>
        <taxon>Pseudomonadaceae</taxon>
        <taxon>Pseudomonas</taxon>
    </lineage>
</organism>
<dbReference type="SUPFAM" id="SSF52540">
    <property type="entry name" value="P-loop containing nucleoside triphosphate hydrolases"/>
    <property type="match status" value="1"/>
</dbReference>
<name>A0A9X8EG02_PSEPU</name>